<gene>
    <name evidence="1" type="ORF">GCM10022207_51300</name>
</gene>
<keyword evidence="2" id="KW-1185">Reference proteome</keyword>
<dbReference type="Proteomes" id="UP001501563">
    <property type="component" value="Unassembled WGS sequence"/>
</dbReference>
<protein>
    <submittedName>
        <fullName evidence="1">Uncharacterized protein</fullName>
    </submittedName>
</protein>
<name>A0ABP7KL08_9ACTN</name>
<comment type="caution">
    <text evidence="1">The sequence shown here is derived from an EMBL/GenBank/DDBJ whole genome shotgun (WGS) entry which is preliminary data.</text>
</comment>
<dbReference type="EMBL" id="BAAAZA010000015">
    <property type="protein sequence ID" value="GAA3878525.1"/>
    <property type="molecule type" value="Genomic_DNA"/>
</dbReference>
<evidence type="ECO:0000313" key="2">
    <source>
        <dbReference type="Proteomes" id="UP001501563"/>
    </source>
</evidence>
<evidence type="ECO:0000313" key="1">
    <source>
        <dbReference type="EMBL" id="GAA3878525.1"/>
    </source>
</evidence>
<accession>A0ABP7KL08</accession>
<sequence>MEHSDPSTTTVSPRVATLVARSGDLKGELVAFAQSPRFARRLDARLDEAADRLGFLDEATAIVTIDHFALQHRLADGSSVLERFVAQRRPRLGEDERAMLLGWHDVVEGVFEVQGFEKDAVVLHNLLDDLVYQVHSNLGRRALGKLRPRMFVTARIVPVHPDTDAWLVSGNLNIYAAGDGPRLAQLAAQTLATHPQVLRRNPEMLHKAWQMQAEARADFIEVFGTDILVLDPGEATARMREYHRHRQDKTLAELDDETAAKAARGGPSLEELSSIPEEFHDADTVAVIYDETEGLCYYADFGHLDALFADPALTRDRAHLSRLREYLNDDSVAPMVIRRLVQRHPENADAVFQALLRKPTFAWERDGETLLRRRKAEHFAHEPLPSVTPVGNRLAELLRKPGRKRR</sequence>
<dbReference type="RefSeq" id="WP_345551318.1">
    <property type="nucleotide sequence ID" value="NZ_BAAAZA010000015.1"/>
</dbReference>
<reference evidence="2" key="1">
    <citation type="journal article" date="2019" name="Int. J. Syst. Evol. Microbiol.">
        <title>The Global Catalogue of Microorganisms (GCM) 10K type strain sequencing project: providing services to taxonomists for standard genome sequencing and annotation.</title>
        <authorList>
            <consortium name="The Broad Institute Genomics Platform"/>
            <consortium name="The Broad Institute Genome Sequencing Center for Infectious Disease"/>
            <person name="Wu L."/>
            <person name="Ma J."/>
        </authorList>
    </citation>
    <scope>NUCLEOTIDE SEQUENCE [LARGE SCALE GENOMIC DNA]</scope>
    <source>
        <strain evidence="2">JCM 16578</strain>
    </source>
</reference>
<proteinExistence type="predicted"/>
<organism evidence="1 2">
    <name type="scientific">Streptomyces lannensis</name>
    <dbReference type="NCBI Taxonomy" id="766498"/>
    <lineage>
        <taxon>Bacteria</taxon>
        <taxon>Bacillati</taxon>
        <taxon>Actinomycetota</taxon>
        <taxon>Actinomycetes</taxon>
        <taxon>Kitasatosporales</taxon>
        <taxon>Streptomycetaceae</taxon>
        <taxon>Streptomyces</taxon>
    </lineage>
</organism>